<evidence type="ECO:0000313" key="3">
    <source>
        <dbReference type="Proteomes" id="UP000567293"/>
    </source>
</evidence>
<dbReference type="PANTHER" id="PTHR39555:SF1">
    <property type="entry name" value="TYPE IV PILUS INNER MEMBRANE COMPONENT PILO"/>
    <property type="match status" value="1"/>
</dbReference>
<name>A0A7V8SYC9_9BACT</name>
<dbReference type="AlphaFoldDB" id="A0A7V8SYC9"/>
<comment type="caution">
    <text evidence="2">The sequence shown here is derived from an EMBL/GenBank/DDBJ whole genome shotgun (WGS) entry which is preliminary data.</text>
</comment>
<feature type="non-terminal residue" evidence="2">
    <location>
        <position position="201"/>
    </location>
</feature>
<evidence type="ECO:0000313" key="2">
    <source>
        <dbReference type="EMBL" id="MBA0086627.1"/>
    </source>
</evidence>
<reference evidence="2" key="1">
    <citation type="submission" date="2020-06" db="EMBL/GenBank/DDBJ databases">
        <title>Legume-microbial interactions unlock mineral nutrients during tropical forest succession.</title>
        <authorList>
            <person name="Epihov D.Z."/>
        </authorList>
    </citation>
    <scope>NUCLEOTIDE SEQUENCE [LARGE SCALE GENOMIC DNA]</scope>
    <source>
        <strain evidence="2">Pan2503</strain>
    </source>
</reference>
<evidence type="ECO:0000256" key="1">
    <source>
        <dbReference type="SAM" id="Coils"/>
    </source>
</evidence>
<accession>A0A7V8SYC9</accession>
<protein>
    <submittedName>
        <fullName evidence="2">Type 4a pilus biogenesis protein PilO</fullName>
    </submittedName>
</protein>
<dbReference type="EMBL" id="JACDQQ010001602">
    <property type="protein sequence ID" value="MBA0086627.1"/>
    <property type="molecule type" value="Genomic_DNA"/>
</dbReference>
<dbReference type="GO" id="GO:0043107">
    <property type="term" value="P:type IV pilus-dependent motility"/>
    <property type="evidence" value="ECO:0007669"/>
    <property type="project" value="InterPro"/>
</dbReference>
<dbReference type="Gene3D" id="3.30.70.60">
    <property type="match status" value="1"/>
</dbReference>
<keyword evidence="3" id="KW-1185">Reference proteome</keyword>
<dbReference type="PANTHER" id="PTHR39555">
    <property type="entry name" value="FIMBRIAL ASSEMBLY PROTEIN PILO-LIKE PROTEIN-RELATED"/>
    <property type="match status" value="1"/>
</dbReference>
<dbReference type="GO" id="GO:0043683">
    <property type="term" value="P:type IV pilus assembly"/>
    <property type="evidence" value="ECO:0007669"/>
    <property type="project" value="InterPro"/>
</dbReference>
<dbReference type="InterPro" id="IPR014717">
    <property type="entry name" value="Transl_elong_EF1B/ribsomal_bS6"/>
</dbReference>
<dbReference type="InterPro" id="IPR007445">
    <property type="entry name" value="PilO"/>
</dbReference>
<proteinExistence type="predicted"/>
<sequence>MASLRDMSVFMQALVAVAVAVVLTALGVFVPGSPIARERDEVDAAVVKRTQLNQEVTQLQVYKQRYSELKQQMDALSKQLETLKTIVPEEKEADEFIRLIQGAASASNVQIRSLKSLAIVPKEYHYEMPFEVQADGPYFNVLDFFGRLGRLSRIINVGDLAFDAPENSKGAKYPVHPGTTVSGIFTATTFFTKPADSGAAP</sequence>
<feature type="coiled-coil region" evidence="1">
    <location>
        <begin position="35"/>
        <end position="86"/>
    </location>
</feature>
<organism evidence="2 3">
    <name type="scientific">Candidatus Acidiferrum panamense</name>
    <dbReference type="NCBI Taxonomy" id="2741543"/>
    <lineage>
        <taxon>Bacteria</taxon>
        <taxon>Pseudomonadati</taxon>
        <taxon>Acidobacteriota</taxon>
        <taxon>Terriglobia</taxon>
        <taxon>Candidatus Acidiferrales</taxon>
        <taxon>Candidatus Acidiferrum</taxon>
    </lineage>
</organism>
<dbReference type="Proteomes" id="UP000567293">
    <property type="component" value="Unassembled WGS sequence"/>
</dbReference>
<dbReference type="Pfam" id="PF04350">
    <property type="entry name" value="PilO"/>
    <property type="match status" value="1"/>
</dbReference>
<gene>
    <name evidence="2" type="primary">pilO</name>
    <name evidence="2" type="ORF">HRJ53_16725</name>
</gene>
<keyword evidence="1" id="KW-0175">Coiled coil</keyword>